<keyword evidence="4 8" id="KW-0812">Transmembrane</keyword>
<name>A0A178ZIH3_9EURO</name>
<dbReference type="Pfam" id="PF00083">
    <property type="entry name" value="Sugar_tr"/>
    <property type="match status" value="1"/>
</dbReference>
<evidence type="ECO:0000256" key="2">
    <source>
        <dbReference type="ARBA" id="ARBA00010992"/>
    </source>
</evidence>
<feature type="transmembrane region" description="Helical" evidence="8">
    <location>
        <begin position="158"/>
        <end position="178"/>
    </location>
</feature>
<feature type="domain" description="Major facilitator superfamily (MFS) profile" evidence="9">
    <location>
        <begin position="22"/>
        <end position="464"/>
    </location>
</feature>
<evidence type="ECO:0000256" key="6">
    <source>
        <dbReference type="ARBA" id="ARBA00023136"/>
    </source>
</evidence>
<reference evidence="10 11" key="1">
    <citation type="submission" date="2016-04" db="EMBL/GenBank/DDBJ databases">
        <title>Draft genome of Fonsecaea erecta CBS 125763.</title>
        <authorList>
            <person name="Weiss V.A."/>
            <person name="Vicente V.A."/>
            <person name="Raittz R.T."/>
            <person name="Moreno L.F."/>
            <person name="De Souza E.M."/>
            <person name="Pedrosa F.O."/>
            <person name="Steffens M.B."/>
            <person name="Faoro H."/>
            <person name="Tadra-Sfeir M.Z."/>
            <person name="Najafzadeh M.J."/>
            <person name="Felipe M.S."/>
            <person name="Teixeira M."/>
            <person name="Sun J."/>
            <person name="Xi L."/>
            <person name="Gomes R."/>
            <person name="De Azevedo C.M."/>
            <person name="Salgado C.G."/>
            <person name="Da Silva M.B."/>
            <person name="Nascimento M.F."/>
            <person name="Queiroz-Telles F."/>
            <person name="Attili D.S."/>
            <person name="Gorbushina A."/>
        </authorList>
    </citation>
    <scope>NUCLEOTIDE SEQUENCE [LARGE SCALE GENOMIC DNA]</scope>
    <source>
        <strain evidence="10 11">CBS 125763</strain>
    </source>
</reference>
<feature type="transmembrane region" description="Helical" evidence="8">
    <location>
        <begin position="345"/>
        <end position="365"/>
    </location>
</feature>
<dbReference type="NCBIfam" id="TIGR00879">
    <property type="entry name" value="SP"/>
    <property type="match status" value="1"/>
</dbReference>
<keyword evidence="10" id="KW-0762">Sugar transport</keyword>
<evidence type="ECO:0000313" key="11">
    <source>
        <dbReference type="Proteomes" id="UP000078343"/>
    </source>
</evidence>
<organism evidence="10 11">
    <name type="scientific">Fonsecaea erecta</name>
    <dbReference type="NCBI Taxonomy" id="1367422"/>
    <lineage>
        <taxon>Eukaryota</taxon>
        <taxon>Fungi</taxon>
        <taxon>Dikarya</taxon>
        <taxon>Ascomycota</taxon>
        <taxon>Pezizomycotina</taxon>
        <taxon>Eurotiomycetes</taxon>
        <taxon>Chaetothyriomycetidae</taxon>
        <taxon>Chaetothyriales</taxon>
        <taxon>Herpotrichiellaceae</taxon>
        <taxon>Fonsecaea</taxon>
    </lineage>
</organism>
<feature type="transmembrane region" description="Helical" evidence="8">
    <location>
        <begin position="276"/>
        <end position="294"/>
    </location>
</feature>
<feature type="transmembrane region" description="Helical" evidence="8">
    <location>
        <begin position="371"/>
        <end position="390"/>
    </location>
</feature>
<dbReference type="Gene3D" id="1.20.1250.20">
    <property type="entry name" value="MFS general substrate transporter like domains"/>
    <property type="match status" value="1"/>
</dbReference>
<dbReference type="GO" id="GO:0005351">
    <property type="term" value="F:carbohydrate:proton symporter activity"/>
    <property type="evidence" value="ECO:0007669"/>
    <property type="project" value="TreeGrafter"/>
</dbReference>
<dbReference type="InterPro" id="IPR003663">
    <property type="entry name" value="Sugar/inositol_transpt"/>
</dbReference>
<evidence type="ECO:0000259" key="9">
    <source>
        <dbReference type="PROSITE" id="PS50850"/>
    </source>
</evidence>
<evidence type="ECO:0000256" key="8">
    <source>
        <dbReference type="SAM" id="Phobius"/>
    </source>
</evidence>
<evidence type="ECO:0000256" key="5">
    <source>
        <dbReference type="ARBA" id="ARBA00022989"/>
    </source>
</evidence>
<protein>
    <submittedName>
        <fullName evidence="10">High-affinity glucose transporter</fullName>
    </submittedName>
</protein>
<evidence type="ECO:0000256" key="4">
    <source>
        <dbReference type="ARBA" id="ARBA00022692"/>
    </source>
</evidence>
<dbReference type="AlphaFoldDB" id="A0A178ZIH3"/>
<comment type="caution">
    <text evidence="10">The sequence shown here is derived from an EMBL/GenBank/DDBJ whole genome shotgun (WGS) entry which is preliminary data.</text>
</comment>
<feature type="transmembrane region" description="Helical" evidence="8">
    <location>
        <begin position="441"/>
        <end position="460"/>
    </location>
</feature>
<evidence type="ECO:0000256" key="3">
    <source>
        <dbReference type="ARBA" id="ARBA00022448"/>
    </source>
</evidence>
<dbReference type="PROSITE" id="PS50850">
    <property type="entry name" value="MFS"/>
    <property type="match status" value="1"/>
</dbReference>
<keyword evidence="5 8" id="KW-1133">Transmembrane helix</keyword>
<feature type="transmembrane region" description="Helical" evidence="8">
    <location>
        <begin position="314"/>
        <end position="333"/>
    </location>
</feature>
<comment type="subcellular location">
    <subcellularLocation>
        <location evidence="1">Membrane</location>
        <topology evidence="1">Multi-pass membrane protein</topology>
    </subcellularLocation>
</comment>
<dbReference type="SUPFAM" id="SSF103473">
    <property type="entry name" value="MFS general substrate transporter"/>
    <property type="match status" value="1"/>
</dbReference>
<dbReference type="InterPro" id="IPR020846">
    <property type="entry name" value="MFS_dom"/>
</dbReference>
<dbReference type="PANTHER" id="PTHR48022:SF11">
    <property type="entry name" value="MONOSACCHARIDE TRANSPORTER (HXT8), PUTATIVE (AFU_ORTHOLOGUE AFUA_2G08120)-RELATED"/>
    <property type="match status" value="1"/>
</dbReference>
<dbReference type="Proteomes" id="UP000078343">
    <property type="component" value="Unassembled WGS sequence"/>
</dbReference>
<evidence type="ECO:0000256" key="1">
    <source>
        <dbReference type="ARBA" id="ARBA00004141"/>
    </source>
</evidence>
<evidence type="ECO:0000313" key="10">
    <source>
        <dbReference type="EMBL" id="OAP59589.1"/>
    </source>
</evidence>
<keyword evidence="11" id="KW-1185">Reference proteome</keyword>
<dbReference type="PANTHER" id="PTHR48022">
    <property type="entry name" value="PLASTIDIC GLUCOSE TRANSPORTER 4"/>
    <property type="match status" value="1"/>
</dbReference>
<evidence type="ECO:0000256" key="7">
    <source>
        <dbReference type="RuleBase" id="RU003346"/>
    </source>
</evidence>
<dbReference type="OrthoDB" id="6612291at2759"/>
<dbReference type="GeneID" id="30011055"/>
<comment type="similarity">
    <text evidence="2 7">Belongs to the major facilitator superfamily. Sugar transporter (TC 2.A.1.1) family.</text>
</comment>
<feature type="transmembrane region" description="Helical" evidence="8">
    <location>
        <begin position="20"/>
        <end position="44"/>
    </location>
</feature>
<keyword evidence="6 8" id="KW-0472">Membrane</keyword>
<dbReference type="InterPro" id="IPR050360">
    <property type="entry name" value="MFS_Sugar_Transporters"/>
</dbReference>
<accession>A0A178ZIH3</accession>
<keyword evidence="3 7" id="KW-0813">Transport</keyword>
<dbReference type="GO" id="GO:0016020">
    <property type="term" value="C:membrane"/>
    <property type="evidence" value="ECO:0007669"/>
    <property type="project" value="UniProtKB-SubCell"/>
</dbReference>
<dbReference type="InterPro" id="IPR036259">
    <property type="entry name" value="MFS_trans_sf"/>
</dbReference>
<dbReference type="InterPro" id="IPR005828">
    <property type="entry name" value="MFS_sugar_transport-like"/>
</dbReference>
<dbReference type="EMBL" id="LVYI01000005">
    <property type="protein sequence ID" value="OAP59589.1"/>
    <property type="molecule type" value="Genomic_DNA"/>
</dbReference>
<proteinExistence type="inferred from homology"/>
<dbReference type="RefSeq" id="XP_018692956.1">
    <property type="nucleotide sequence ID" value="XM_018838396.1"/>
</dbReference>
<gene>
    <name evidence="10" type="ORF">AYL99_06887</name>
</gene>
<sequence length="510" mass="56112">MVNDTRDGILQKQKITFFNVAVLVALGLGSIGQGYSAAIIGTTLGQPSFIEYFALDTREDATDLISTMNGIFQAGGVLGTISLPWVADRFGRKWGCAVPAILILISGAILAGSVNVGMFIAFRFFSGAGCWSTLAAVSIMMNEITPVHIRGAMVDINAVMYVLGYVFACWVGFGCYFWTTGGSNTWRPPIAIQCFWPLCLLTALPFLPESPRWLCMMGRDADAERILLRLHADPKDPSNTVAKAEYYQIRKQLEIDRTLGQSWTYIAKKPSYRRRALLALLTTAITQASGALVINNYGPSLYRNLGYSTVKQLVLPAAWITCALGLNILAMVLVDRFSRPKYMAFGLFGCAACLSVECALVARFVPSDNESALEAAVSMLFVFIFFYELFVNGTQWTYLGEIFPTHIRAKGVCLGVANVALMNLIWLQSAPVAFANVGWRFYLAFIVPCLLGAAVMWIWFPDTKGLPLEEVATIFGDSDEVAVYQRDLEVEFNTEAITYYHAGGDHKATE</sequence>
<feature type="transmembrane region" description="Helical" evidence="8">
    <location>
        <begin position="64"/>
        <end position="87"/>
    </location>
</feature>
<feature type="transmembrane region" description="Helical" evidence="8">
    <location>
        <begin position="411"/>
        <end position="429"/>
    </location>
</feature>
<feature type="transmembrane region" description="Helical" evidence="8">
    <location>
        <begin position="94"/>
        <end position="114"/>
    </location>
</feature>